<evidence type="ECO:0000313" key="5">
    <source>
        <dbReference type="EMBL" id="MFD2188915.1"/>
    </source>
</evidence>
<dbReference type="Gene3D" id="3.40.630.30">
    <property type="match status" value="1"/>
</dbReference>
<comment type="similarity">
    <text evidence="3">Belongs to the acetyltransferase family. RimJ subfamily.</text>
</comment>
<protein>
    <submittedName>
        <fullName evidence="5">GNAT family N-acetyltransferase</fullName>
        <ecNumber evidence="5">2.3.-.-</ecNumber>
    </submittedName>
</protein>
<dbReference type="SUPFAM" id="SSF55729">
    <property type="entry name" value="Acyl-CoA N-acyltransferases (Nat)"/>
    <property type="match status" value="1"/>
</dbReference>
<accession>A0ABW5B2E9</accession>
<sequence>MQPLLRPWELDDLDDLVKYANNYKIARNLSNKFPYPYTKEDGRNFLSFASDNSTDHIFAIILDNVACGGIGLHPQSDIQCKNAELGYWLAEPFWGKGIMSKAIQQIIEYGFANLLEIDRIFARSFGSNLASQKVLEKTGFVLEAKFEKTLYKFGEYEDELIYALRRI</sequence>
<dbReference type="InterPro" id="IPR000182">
    <property type="entry name" value="GNAT_dom"/>
</dbReference>
<comment type="caution">
    <text evidence="5">The sequence shown here is derived from an EMBL/GenBank/DDBJ whole genome shotgun (WGS) entry which is preliminary data.</text>
</comment>
<dbReference type="InterPro" id="IPR016181">
    <property type="entry name" value="Acyl_CoA_acyltransferase"/>
</dbReference>
<evidence type="ECO:0000259" key="4">
    <source>
        <dbReference type="PROSITE" id="PS51186"/>
    </source>
</evidence>
<evidence type="ECO:0000256" key="2">
    <source>
        <dbReference type="ARBA" id="ARBA00023315"/>
    </source>
</evidence>
<dbReference type="Proteomes" id="UP001597344">
    <property type="component" value="Unassembled WGS sequence"/>
</dbReference>
<name>A0ABW5B2E9_9FLAO</name>
<feature type="domain" description="N-acetyltransferase" evidence="4">
    <location>
        <begin position="3"/>
        <end position="167"/>
    </location>
</feature>
<dbReference type="PANTHER" id="PTHR43792">
    <property type="entry name" value="GNAT FAMILY, PUTATIVE (AFU_ORTHOLOGUE AFUA_3G00765)-RELATED-RELATED"/>
    <property type="match status" value="1"/>
</dbReference>
<dbReference type="InterPro" id="IPR051531">
    <property type="entry name" value="N-acetyltransferase"/>
</dbReference>
<reference evidence="6" key="1">
    <citation type="journal article" date="2019" name="Int. J. Syst. Evol. Microbiol.">
        <title>The Global Catalogue of Microorganisms (GCM) 10K type strain sequencing project: providing services to taxonomists for standard genome sequencing and annotation.</title>
        <authorList>
            <consortium name="The Broad Institute Genomics Platform"/>
            <consortium name="The Broad Institute Genome Sequencing Center for Infectious Disease"/>
            <person name="Wu L."/>
            <person name="Ma J."/>
        </authorList>
    </citation>
    <scope>NUCLEOTIDE SEQUENCE [LARGE SCALE GENOMIC DNA]</scope>
    <source>
        <strain evidence="6">DT92</strain>
    </source>
</reference>
<proteinExistence type="inferred from homology"/>
<gene>
    <name evidence="5" type="ORF">ACFSJT_19095</name>
</gene>
<evidence type="ECO:0000256" key="1">
    <source>
        <dbReference type="ARBA" id="ARBA00022679"/>
    </source>
</evidence>
<dbReference type="RefSeq" id="WP_378321941.1">
    <property type="nucleotide sequence ID" value="NZ_JBHUHY010000033.1"/>
</dbReference>
<organism evidence="5 6">
    <name type="scientific">Aquimarina celericrescens</name>
    <dbReference type="NCBI Taxonomy" id="1964542"/>
    <lineage>
        <taxon>Bacteria</taxon>
        <taxon>Pseudomonadati</taxon>
        <taxon>Bacteroidota</taxon>
        <taxon>Flavobacteriia</taxon>
        <taxon>Flavobacteriales</taxon>
        <taxon>Flavobacteriaceae</taxon>
        <taxon>Aquimarina</taxon>
    </lineage>
</organism>
<dbReference type="Pfam" id="PF13302">
    <property type="entry name" value="Acetyltransf_3"/>
    <property type="match status" value="1"/>
</dbReference>
<dbReference type="EMBL" id="JBHUHY010000033">
    <property type="protein sequence ID" value="MFD2188915.1"/>
    <property type="molecule type" value="Genomic_DNA"/>
</dbReference>
<keyword evidence="1 5" id="KW-0808">Transferase</keyword>
<keyword evidence="2 5" id="KW-0012">Acyltransferase</keyword>
<dbReference type="EC" id="2.3.-.-" evidence="5"/>
<evidence type="ECO:0000313" key="6">
    <source>
        <dbReference type="Proteomes" id="UP001597344"/>
    </source>
</evidence>
<dbReference type="PROSITE" id="PS51186">
    <property type="entry name" value="GNAT"/>
    <property type="match status" value="1"/>
</dbReference>
<dbReference type="PANTHER" id="PTHR43792:SF8">
    <property type="entry name" value="[RIBOSOMAL PROTEIN US5]-ALANINE N-ACETYLTRANSFERASE"/>
    <property type="match status" value="1"/>
</dbReference>
<dbReference type="GO" id="GO:0016746">
    <property type="term" value="F:acyltransferase activity"/>
    <property type="evidence" value="ECO:0007669"/>
    <property type="project" value="UniProtKB-KW"/>
</dbReference>
<keyword evidence="6" id="KW-1185">Reference proteome</keyword>
<evidence type="ECO:0000256" key="3">
    <source>
        <dbReference type="ARBA" id="ARBA00038502"/>
    </source>
</evidence>